<feature type="transmembrane region" description="Helical" evidence="6">
    <location>
        <begin position="152"/>
        <end position="174"/>
    </location>
</feature>
<dbReference type="AlphaFoldDB" id="A0AA88SE91"/>
<dbReference type="Pfam" id="PF13347">
    <property type="entry name" value="MFS_2"/>
    <property type="match status" value="1"/>
</dbReference>
<dbReference type="EMBL" id="JAVHJS010000014">
    <property type="protein sequence ID" value="KAK2836186.1"/>
    <property type="molecule type" value="Genomic_DNA"/>
</dbReference>
<keyword evidence="4" id="KW-0862">Zinc</keyword>
<feature type="transmembrane region" description="Helical" evidence="6">
    <location>
        <begin position="241"/>
        <end position="265"/>
    </location>
</feature>
<dbReference type="Gene3D" id="3.30.40.10">
    <property type="entry name" value="Zinc/RING finger domain, C3HC4 (zinc finger)"/>
    <property type="match status" value="1"/>
</dbReference>
<keyword evidence="9" id="KW-1185">Reference proteome</keyword>
<feature type="transmembrane region" description="Helical" evidence="6">
    <location>
        <begin position="428"/>
        <end position="447"/>
    </location>
</feature>
<evidence type="ECO:0000256" key="3">
    <source>
        <dbReference type="ARBA" id="ARBA00022771"/>
    </source>
</evidence>
<evidence type="ECO:0000259" key="7">
    <source>
        <dbReference type="PROSITE" id="PS51805"/>
    </source>
</evidence>
<feature type="compositionally biased region" description="Low complexity" evidence="5">
    <location>
        <begin position="731"/>
        <end position="744"/>
    </location>
</feature>
<gene>
    <name evidence="8" type="ORF">Q7C36_014055</name>
</gene>
<evidence type="ECO:0000313" key="8">
    <source>
        <dbReference type="EMBL" id="KAK2836186.1"/>
    </source>
</evidence>
<dbReference type="PROSITE" id="PS51805">
    <property type="entry name" value="EPHD"/>
    <property type="match status" value="1"/>
</dbReference>
<dbReference type="InterPro" id="IPR013083">
    <property type="entry name" value="Znf_RING/FYVE/PHD"/>
</dbReference>
<keyword evidence="3" id="KW-0863">Zinc-finger</keyword>
<dbReference type="GO" id="GO:0016020">
    <property type="term" value="C:membrane"/>
    <property type="evidence" value="ECO:0007669"/>
    <property type="project" value="UniProtKB-SubCell"/>
</dbReference>
<keyword evidence="6" id="KW-0472">Membrane</keyword>
<organism evidence="8 9">
    <name type="scientific">Tachysurus vachellii</name>
    <name type="common">Darkbarbel catfish</name>
    <name type="synonym">Pelteobagrus vachellii</name>
    <dbReference type="NCBI Taxonomy" id="175792"/>
    <lineage>
        <taxon>Eukaryota</taxon>
        <taxon>Metazoa</taxon>
        <taxon>Chordata</taxon>
        <taxon>Craniata</taxon>
        <taxon>Vertebrata</taxon>
        <taxon>Euteleostomi</taxon>
        <taxon>Actinopterygii</taxon>
        <taxon>Neopterygii</taxon>
        <taxon>Teleostei</taxon>
        <taxon>Ostariophysi</taxon>
        <taxon>Siluriformes</taxon>
        <taxon>Bagridae</taxon>
        <taxon>Tachysurus</taxon>
    </lineage>
</organism>
<dbReference type="PANTHER" id="PTHR28658">
    <property type="entry name" value="TRANSMEMBRANE PROTEIN 180"/>
    <property type="match status" value="1"/>
</dbReference>
<keyword evidence="2" id="KW-0479">Metal-binding</keyword>
<feature type="compositionally biased region" description="Polar residues" evidence="5">
    <location>
        <begin position="668"/>
        <end position="679"/>
    </location>
</feature>
<feature type="transmembrane region" description="Helical" evidence="6">
    <location>
        <begin position="336"/>
        <end position="362"/>
    </location>
</feature>
<dbReference type="Proteomes" id="UP001187315">
    <property type="component" value="Unassembled WGS sequence"/>
</dbReference>
<feature type="transmembrane region" description="Helical" evidence="6">
    <location>
        <begin position="84"/>
        <end position="103"/>
    </location>
</feature>
<dbReference type="Pfam" id="PF13771">
    <property type="entry name" value="zf-HC5HC2H"/>
    <property type="match status" value="1"/>
</dbReference>
<sequence>MKVLRLSTHPASVAYCMTTLGSSMMNSMFSFYYVKLFLNKYNISEGDFHKSQVVYMIWNALNDPLFGYLQDNSRIPCCSQRRMSILYGAPFYSLAFLLAWFPWRSYEAGDWLSGMHLVITLCAFDGMLTFVLLAQCALFAEISENHQIRLRLIKYSQVASLIGSSSVLFCGLISQNMDDFFAFQVFCVLVALLGCACMIYTGFYSESRFDAKVTEVSSHQPPLSLTAVSTMTKQILTNRDFQLFVIMNFFQVFLLAFFNNFAMIFADHLIPPDVLPWLAKSLMYGAGFICPQLLVLCSQNLLHVLGYYRIVLITFAVEAGGAMMMLLLGAGHYYCLAVFITVNMILVQASFSLFNLPLADIIDSDLQKYKRSSPLSSMVFGTNALFTKPAQSLAPMLVVSILNQYGYEEMKVGNVTDQSALEALHTTMFYLICLVPLCITSLQFLFWKPFSIRESHTTDSNVVVLCGNVPEIIMDPLSRLNAVQLQDPLSKPLDLSKQISEALDVVKKKPSWSGLASGTHGIRCPRSEFSYESMCVPLNSSLRNGLTHEPMKTPMTAMENIQTDGEIGKVTNWHRTGEKRDWNGAGFQEAPPSLSSFRLPVTAVETLSSDCSGHCVYSDDSSVIEVPVSNSASLMLRDAENQNQEKERMENSSPILIESDILQDSDSMESRNIPSTSEAENTEFFKPTQNGSGPSPSPDQKRVPATKKNRNQQRKKATASAAKRRKKKQLSGSSSPPFSFPSHGPEIKLKYASCKEEKREGRGNAFAPYVRMEFSACTIVNFEDEGNIQVKMQRHGSPGIVPTSSCLHLGRLKSESRHQTGELCCLCGRMANAAGLGDLHGPYHPREVSTNVLINGHEHSGANRTRPSDEVGERWVHEDCSIWSTGVFLVKGRLYGLDEAVRLAQETVCSCCLTCGATLGCFFKGCPNKYHFPCALQAGCVFNEENFTVRCLKHKNKSGPAVSRLQNR</sequence>
<feature type="transmembrane region" description="Helical" evidence="6">
    <location>
        <begin position="277"/>
        <end position="298"/>
    </location>
</feature>
<dbReference type="InterPro" id="IPR034732">
    <property type="entry name" value="EPHD"/>
</dbReference>
<dbReference type="InterPro" id="IPR036259">
    <property type="entry name" value="MFS_trans_sf"/>
</dbReference>
<dbReference type="GO" id="GO:0008270">
    <property type="term" value="F:zinc ion binding"/>
    <property type="evidence" value="ECO:0007669"/>
    <property type="project" value="UniProtKB-KW"/>
</dbReference>
<feature type="transmembrane region" description="Helical" evidence="6">
    <location>
        <begin position="180"/>
        <end position="203"/>
    </location>
</feature>
<dbReference type="InterPro" id="IPR040035">
    <property type="entry name" value="TMEM180"/>
</dbReference>
<feature type="compositionally biased region" description="Basic residues" evidence="5">
    <location>
        <begin position="704"/>
        <end position="729"/>
    </location>
</feature>
<feature type="transmembrane region" description="Helical" evidence="6">
    <location>
        <begin position="12"/>
        <end position="34"/>
    </location>
</feature>
<comment type="subcellular location">
    <subcellularLocation>
        <location evidence="1">Membrane</location>
        <topology evidence="1">Multi-pass membrane protein</topology>
    </subcellularLocation>
</comment>
<evidence type="ECO:0000313" key="9">
    <source>
        <dbReference type="Proteomes" id="UP001187315"/>
    </source>
</evidence>
<evidence type="ECO:0000256" key="6">
    <source>
        <dbReference type="SAM" id="Phobius"/>
    </source>
</evidence>
<evidence type="ECO:0000256" key="1">
    <source>
        <dbReference type="ARBA" id="ARBA00004141"/>
    </source>
</evidence>
<evidence type="ECO:0000256" key="5">
    <source>
        <dbReference type="SAM" id="MobiDB-lite"/>
    </source>
</evidence>
<name>A0AA88SE91_TACVA</name>
<feature type="transmembrane region" description="Helical" evidence="6">
    <location>
        <begin position="310"/>
        <end position="330"/>
    </location>
</feature>
<dbReference type="FunFam" id="1.20.1250.20:FF:000380">
    <property type="entry name" value="Transmembrane protein 180"/>
    <property type="match status" value="1"/>
</dbReference>
<keyword evidence="6" id="KW-0812">Transmembrane</keyword>
<keyword evidence="6" id="KW-1133">Transmembrane helix</keyword>
<evidence type="ECO:0000256" key="2">
    <source>
        <dbReference type="ARBA" id="ARBA00022723"/>
    </source>
</evidence>
<dbReference type="SUPFAM" id="SSF103473">
    <property type="entry name" value="MFS general substrate transporter"/>
    <property type="match status" value="1"/>
</dbReference>
<reference evidence="8" key="1">
    <citation type="submission" date="2023-08" db="EMBL/GenBank/DDBJ databases">
        <title>Pelteobagrus vachellii genome.</title>
        <authorList>
            <person name="Liu H."/>
        </authorList>
    </citation>
    <scope>NUCLEOTIDE SEQUENCE</scope>
    <source>
        <strain evidence="8">PRFRI_2022a</strain>
        <tissue evidence="8">Muscle</tissue>
    </source>
</reference>
<feature type="domain" description="PHD-type" evidence="7">
    <location>
        <begin position="847"/>
        <end position="955"/>
    </location>
</feature>
<evidence type="ECO:0000256" key="4">
    <source>
        <dbReference type="ARBA" id="ARBA00022833"/>
    </source>
</evidence>
<accession>A0AA88SE91</accession>
<feature type="transmembrane region" description="Helical" evidence="6">
    <location>
        <begin position="115"/>
        <end position="140"/>
    </location>
</feature>
<feature type="compositionally biased region" description="Basic and acidic residues" evidence="5">
    <location>
        <begin position="641"/>
        <end position="650"/>
    </location>
</feature>
<feature type="region of interest" description="Disordered" evidence="5">
    <location>
        <begin position="641"/>
        <end position="744"/>
    </location>
</feature>
<comment type="caution">
    <text evidence="8">The sequence shown here is derived from an EMBL/GenBank/DDBJ whole genome shotgun (WGS) entry which is preliminary data.</text>
</comment>
<dbReference type="PANTHER" id="PTHR28658:SF1">
    <property type="entry name" value="MAJOR FACILITATOR SUPERFAMILY DOMAIN CONTAINING 13B"/>
    <property type="match status" value="1"/>
</dbReference>
<proteinExistence type="predicted"/>
<protein>
    <recommendedName>
        <fullName evidence="7">PHD-type domain-containing protein</fullName>
    </recommendedName>
</protein>